<dbReference type="EMBL" id="FNID01000019">
    <property type="protein sequence ID" value="SDN42523.1"/>
    <property type="molecule type" value="Genomic_DNA"/>
</dbReference>
<reference evidence="1 2" key="1">
    <citation type="submission" date="2016-10" db="EMBL/GenBank/DDBJ databases">
        <authorList>
            <person name="de Groot N.N."/>
        </authorList>
    </citation>
    <scope>NUCLEOTIDE SEQUENCE [LARGE SCALE GENOMIC DNA]</scope>
    <source>
        <strain evidence="1 2">CGMCC 1.5012</strain>
    </source>
</reference>
<dbReference type="Pfam" id="PF01244">
    <property type="entry name" value="Peptidase_M19"/>
    <property type="match status" value="1"/>
</dbReference>
<dbReference type="CDD" id="cd01301">
    <property type="entry name" value="rDP_like"/>
    <property type="match status" value="1"/>
</dbReference>
<sequence length="308" mass="34512">MNYFDLHCDTLSEIQKNNTALSDGKTAVSMQKAEKLEAWCQCFAVWTPDFLKGEAAYQNYKKQIEILTEQSLQNNEKMVFCKKKDDIAEAIKENKCAAILTVENGSILAGDLARIQELKKDGVKIFSYTWNGQNELGSGISNNNSLSMTGRSAVREFNRVNITIDVSHIADKGFYDILNLTCKPIIATHSNSRAVCNHPRNLTDDQFQAILQTGGIVGINFYNLFLNNSKNAGLNDIIKHIEHFLKLGGENSLCIGSDFDGAEPPAQLKNISMVDALYEEMLKRGYGFELANKIMFKNAYDFAMKNFD</sequence>
<dbReference type="AlphaFoldDB" id="A0A1H0BAV0"/>
<organism evidence="1 2">
    <name type="scientific">Acetanaerobacterium elongatum</name>
    <dbReference type="NCBI Taxonomy" id="258515"/>
    <lineage>
        <taxon>Bacteria</taxon>
        <taxon>Bacillati</taxon>
        <taxon>Bacillota</taxon>
        <taxon>Clostridia</taxon>
        <taxon>Eubacteriales</taxon>
        <taxon>Oscillospiraceae</taxon>
        <taxon>Acetanaerobacterium</taxon>
    </lineage>
</organism>
<dbReference type="PANTHER" id="PTHR10443:SF12">
    <property type="entry name" value="DIPEPTIDASE"/>
    <property type="match status" value="1"/>
</dbReference>
<dbReference type="GO" id="GO:0070573">
    <property type="term" value="F:metallodipeptidase activity"/>
    <property type="evidence" value="ECO:0007669"/>
    <property type="project" value="InterPro"/>
</dbReference>
<dbReference type="InterPro" id="IPR008257">
    <property type="entry name" value="Pept_M19"/>
</dbReference>
<dbReference type="SUPFAM" id="SSF51556">
    <property type="entry name" value="Metallo-dependent hydrolases"/>
    <property type="match status" value="1"/>
</dbReference>
<accession>A0A1H0BAV0</accession>
<dbReference type="GO" id="GO:0006508">
    <property type="term" value="P:proteolysis"/>
    <property type="evidence" value="ECO:0007669"/>
    <property type="project" value="InterPro"/>
</dbReference>
<evidence type="ECO:0000313" key="2">
    <source>
        <dbReference type="Proteomes" id="UP000199182"/>
    </source>
</evidence>
<dbReference type="PROSITE" id="PS51365">
    <property type="entry name" value="RENAL_DIPEPTIDASE_2"/>
    <property type="match status" value="1"/>
</dbReference>
<dbReference type="OrthoDB" id="9804920at2"/>
<dbReference type="Gene3D" id="3.20.20.140">
    <property type="entry name" value="Metal-dependent hydrolases"/>
    <property type="match status" value="1"/>
</dbReference>
<dbReference type="STRING" id="258515.SAMN05192585_1198"/>
<keyword evidence="2" id="KW-1185">Reference proteome</keyword>
<dbReference type="InterPro" id="IPR032466">
    <property type="entry name" value="Metal_Hydrolase"/>
</dbReference>
<proteinExistence type="predicted"/>
<dbReference type="Proteomes" id="UP000199182">
    <property type="component" value="Unassembled WGS sequence"/>
</dbReference>
<gene>
    <name evidence="1" type="ORF">SAMN05192585_1198</name>
</gene>
<name>A0A1H0BAV0_9FIRM</name>
<evidence type="ECO:0000313" key="1">
    <source>
        <dbReference type="EMBL" id="SDN42523.1"/>
    </source>
</evidence>
<dbReference type="PANTHER" id="PTHR10443">
    <property type="entry name" value="MICROSOMAL DIPEPTIDASE"/>
    <property type="match status" value="1"/>
</dbReference>
<dbReference type="RefSeq" id="WP_092640434.1">
    <property type="nucleotide sequence ID" value="NZ_FNID01000019.1"/>
</dbReference>
<protein>
    <submittedName>
        <fullName evidence="1">Membrane dipeptidase</fullName>
    </submittedName>
</protein>